<sequence length="82" mass="9104">MPLVDGFHVRRHLLHPTLQRIAGWVRCAPGLVHQLPREDGGVVPVLHPCQVVLPRQQRLHPTAPIKPGLFAWPPTHSISPVA</sequence>
<name>A0A0A9A083_ARUDO</name>
<organism evidence="1">
    <name type="scientific">Arundo donax</name>
    <name type="common">Giant reed</name>
    <name type="synonym">Donax arundinaceus</name>
    <dbReference type="NCBI Taxonomy" id="35708"/>
    <lineage>
        <taxon>Eukaryota</taxon>
        <taxon>Viridiplantae</taxon>
        <taxon>Streptophyta</taxon>
        <taxon>Embryophyta</taxon>
        <taxon>Tracheophyta</taxon>
        <taxon>Spermatophyta</taxon>
        <taxon>Magnoliopsida</taxon>
        <taxon>Liliopsida</taxon>
        <taxon>Poales</taxon>
        <taxon>Poaceae</taxon>
        <taxon>PACMAD clade</taxon>
        <taxon>Arundinoideae</taxon>
        <taxon>Arundineae</taxon>
        <taxon>Arundo</taxon>
    </lineage>
</organism>
<reference evidence="1" key="1">
    <citation type="submission" date="2014-09" db="EMBL/GenBank/DDBJ databases">
        <authorList>
            <person name="Magalhaes I.L.F."/>
            <person name="Oliveira U."/>
            <person name="Santos F.R."/>
            <person name="Vidigal T.H.D.A."/>
            <person name="Brescovit A.D."/>
            <person name="Santos A.J."/>
        </authorList>
    </citation>
    <scope>NUCLEOTIDE SEQUENCE</scope>
    <source>
        <tissue evidence="1">Shoot tissue taken approximately 20 cm above the soil surface</tissue>
    </source>
</reference>
<dbReference type="EMBL" id="GBRH01257448">
    <property type="protein sequence ID" value="JAD40447.1"/>
    <property type="molecule type" value="Transcribed_RNA"/>
</dbReference>
<reference evidence="1" key="2">
    <citation type="journal article" date="2015" name="Data Brief">
        <title>Shoot transcriptome of the giant reed, Arundo donax.</title>
        <authorList>
            <person name="Barrero R.A."/>
            <person name="Guerrero F.D."/>
            <person name="Moolhuijzen P."/>
            <person name="Goolsby J.A."/>
            <person name="Tidwell J."/>
            <person name="Bellgard S.E."/>
            <person name="Bellgard M.I."/>
        </authorList>
    </citation>
    <scope>NUCLEOTIDE SEQUENCE</scope>
    <source>
        <tissue evidence="1">Shoot tissue taken approximately 20 cm above the soil surface</tissue>
    </source>
</reference>
<protein>
    <submittedName>
        <fullName evidence="1">Uncharacterized protein</fullName>
    </submittedName>
</protein>
<evidence type="ECO:0000313" key="1">
    <source>
        <dbReference type="EMBL" id="JAD40447.1"/>
    </source>
</evidence>
<accession>A0A0A9A083</accession>
<dbReference type="AlphaFoldDB" id="A0A0A9A083"/>
<proteinExistence type="predicted"/>